<sequence length="86" mass="9381">MSEIASRELRNDTAGLLRRVQAGEEITVTVSGKAVARLTALQPARRRLLSREELLRRLERAQADPALRAELAELAGDTTDDLGSPS</sequence>
<protein>
    <submittedName>
        <fullName evidence="2">Prevent-host-death family protein</fullName>
    </submittedName>
</protein>
<accession>A0AA91PGL4</accession>
<comment type="similarity">
    <text evidence="1">Belongs to the phD/YefM antitoxin family.</text>
</comment>
<dbReference type="PANTHER" id="PTHR35377">
    <property type="entry name" value="ANTITOXIN VAPB49-RELATED-RELATED"/>
    <property type="match status" value="1"/>
</dbReference>
<proteinExistence type="inferred from homology"/>
<dbReference type="EMBL" id="NCXO01000006">
    <property type="protein sequence ID" value="OSC35065.1"/>
    <property type="molecule type" value="Genomic_DNA"/>
</dbReference>
<evidence type="ECO:0000313" key="3">
    <source>
        <dbReference type="Proteomes" id="UP000193577"/>
    </source>
</evidence>
<evidence type="ECO:0000313" key="2">
    <source>
        <dbReference type="EMBL" id="OSC35065.1"/>
    </source>
</evidence>
<dbReference type="AlphaFoldDB" id="A0AA91PGL4"/>
<dbReference type="Proteomes" id="UP000193577">
    <property type="component" value="Unassembled WGS sequence"/>
</dbReference>
<comment type="caution">
    <text evidence="2">The sequence shown here is derived from an EMBL/GenBank/DDBJ whole genome shotgun (WGS) entry which is preliminary data.</text>
</comment>
<evidence type="ECO:0000256" key="1">
    <source>
        <dbReference type="ARBA" id="ARBA00009981"/>
    </source>
</evidence>
<dbReference type="SUPFAM" id="SSF143120">
    <property type="entry name" value="YefM-like"/>
    <property type="match status" value="1"/>
</dbReference>
<reference evidence="2 3" key="1">
    <citation type="submission" date="2017-04" db="EMBL/GenBank/DDBJ databases">
        <title>The new phylogeny of genus Mycobacterium.</title>
        <authorList>
            <person name="Tortoli E."/>
            <person name="Trovato A."/>
            <person name="Cirillo D.M."/>
        </authorList>
    </citation>
    <scope>NUCLEOTIDE SEQUENCE [LARGE SCALE GENOMIC DNA]</scope>
    <source>
        <strain evidence="2 3">KCTC 19819</strain>
    </source>
</reference>
<dbReference type="NCBIfam" id="TIGR01552">
    <property type="entry name" value="phd_fam"/>
    <property type="match status" value="1"/>
</dbReference>
<gene>
    <name evidence="2" type="ORF">B8W67_04580</name>
</gene>
<dbReference type="GO" id="GO:0097351">
    <property type="term" value="F:toxin sequestering activity"/>
    <property type="evidence" value="ECO:0007669"/>
    <property type="project" value="TreeGrafter"/>
</dbReference>
<dbReference type="PANTHER" id="PTHR35377:SF5">
    <property type="entry name" value="ANTITOXIN VAPB46"/>
    <property type="match status" value="1"/>
</dbReference>
<dbReference type="InterPro" id="IPR051416">
    <property type="entry name" value="phD-YefM_TA_antitoxins"/>
</dbReference>
<keyword evidence="3" id="KW-1185">Reference proteome</keyword>
<name>A0AA91PGL4_9MYCO</name>
<dbReference type="Gene3D" id="3.40.1620.10">
    <property type="entry name" value="YefM-like domain"/>
    <property type="match status" value="1"/>
</dbReference>
<dbReference type="InterPro" id="IPR036165">
    <property type="entry name" value="YefM-like_sf"/>
</dbReference>
<dbReference type="RefSeq" id="WP_069390899.1">
    <property type="nucleotide sequence ID" value="NZ_AP022594.1"/>
</dbReference>
<organism evidence="2 3">
    <name type="scientific">Mycolicibacillus koreensis</name>
    <dbReference type="NCBI Taxonomy" id="1069220"/>
    <lineage>
        <taxon>Bacteria</taxon>
        <taxon>Bacillati</taxon>
        <taxon>Actinomycetota</taxon>
        <taxon>Actinomycetes</taxon>
        <taxon>Mycobacteriales</taxon>
        <taxon>Mycobacteriaceae</taxon>
        <taxon>Mycolicibacillus</taxon>
    </lineage>
</organism>